<dbReference type="InterPro" id="IPR043129">
    <property type="entry name" value="ATPase_NBD"/>
</dbReference>
<dbReference type="Pfam" id="PF02782">
    <property type="entry name" value="FGGY_C"/>
    <property type="match status" value="1"/>
</dbReference>
<dbReference type="GO" id="GO:0005524">
    <property type="term" value="F:ATP binding"/>
    <property type="evidence" value="ECO:0007669"/>
    <property type="project" value="UniProtKB-KW"/>
</dbReference>
<dbReference type="PANTHER" id="PTHR10196">
    <property type="entry name" value="SUGAR KINASE"/>
    <property type="match status" value="1"/>
</dbReference>
<evidence type="ECO:0000256" key="7">
    <source>
        <dbReference type="ARBA" id="ARBA00022741"/>
    </source>
</evidence>
<dbReference type="Proteomes" id="UP000694522">
    <property type="component" value="Unplaced"/>
</dbReference>
<feature type="domain" description="Carbohydrate kinase FGGY C-terminal" evidence="16">
    <location>
        <begin position="266"/>
        <end position="450"/>
    </location>
</feature>
<comment type="function">
    <text evidence="12">Skin-specific kinase that plays a key role in glycerol metabolism, catalyzing its phosphorylation to produce sn-glycerol 3-phosphate. Involved in skin-specific regulation of sterol regulatory element-binding protein (SREBP) processing and lipid biosynthesis.</text>
</comment>
<keyword evidence="5" id="KW-0963">Cytoplasm</keyword>
<dbReference type="GO" id="GO:0004370">
    <property type="term" value="F:glycerol kinase activity"/>
    <property type="evidence" value="ECO:0007669"/>
    <property type="project" value="UniProtKB-EC"/>
</dbReference>
<dbReference type="Pfam" id="PF00370">
    <property type="entry name" value="FGGY_N"/>
    <property type="match status" value="1"/>
</dbReference>
<dbReference type="GO" id="GO:0046167">
    <property type="term" value="P:glycerol-3-phosphate biosynthetic process"/>
    <property type="evidence" value="ECO:0007669"/>
    <property type="project" value="TreeGrafter"/>
</dbReference>
<dbReference type="PIRSF" id="PIRSF000538">
    <property type="entry name" value="GlpK"/>
    <property type="match status" value="1"/>
</dbReference>
<comment type="subcellular location">
    <subcellularLocation>
        <location evidence="1">Cytoplasm</location>
    </subcellularLocation>
</comment>
<evidence type="ECO:0000256" key="6">
    <source>
        <dbReference type="ARBA" id="ARBA00022679"/>
    </source>
</evidence>
<keyword evidence="10" id="KW-0067">ATP-binding</keyword>
<sequence>GPRGAMPCGQQESGAGAARYVVGVDVGSTMVKCHVYDRAAAVRGSSSRKVESLYPRPGWVELDPEVLWSQFVGVIKEAVQAAGLHMRQVAGLGISTQRATFITWHKRTGKPFHNFISWQDLRSAELVNSWNKSLLLKVIHVIFTVLHFLTGNDRYLAPSFLTFSTQQTSMKLSWVFKNIQEVKAARKNNCCFGTVDTWLLYRLTKGSVYATDYSNASATGVFEPFTKCWNPTLCNLLSIPMSIYPPVADQQSAMFGECCFHPGDVKLTMGTGGFWNVNTGEHLFASGRGLYPLIGWKIGEEVVYLTEGCISDIGTAIKWAQDINLFTNVDETAKMARSIVDSQGVCFVPGFQVSVNDPDLCASFMGLKPSTTRNHLVRAILESVAFRNKQLYDMIVKKIRIPLQTIRADGGVSNNSFVMQMTSDLINKKIEKPVNADMSSLGAAFLAGLASGFWTDKEQLKKLRRIEVVFEPQKDLEEYKPAMDTWLQAMKCSLHW</sequence>
<name>A0A8B9GI62_9PSIT</name>
<evidence type="ECO:0000313" key="17">
    <source>
        <dbReference type="Ensembl" id="ENSACOP00000024736.1"/>
    </source>
</evidence>
<protein>
    <recommendedName>
        <fullName evidence="13">Glycerol kinase 5</fullName>
        <ecNumber evidence="4">2.7.1.30</ecNumber>
    </recommendedName>
    <alternativeName>
        <fullName evidence="11">ATP:glycerol 3-phosphotransferase 5</fullName>
    </alternativeName>
</protein>
<evidence type="ECO:0000313" key="18">
    <source>
        <dbReference type="Proteomes" id="UP000694522"/>
    </source>
</evidence>
<dbReference type="AlphaFoldDB" id="A0A8B9GI62"/>
<proteinExistence type="inferred from homology"/>
<accession>A0A8B9GI62</accession>
<evidence type="ECO:0000256" key="2">
    <source>
        <dbReference type="ARBA" id="ARBA00005190"/>
    </source>
</evidence>
<evidence type="ECO:0000256" key="8">
    <source>
        <dbReference type="ARBA" id="ARBA00022777"/>
    </source>
</evidence>
<evidence type="ECO:0000256" key="13">
    <source>
        <dbReference type="ARBA" id="ARBA00047192"/>
    </source>
</evidence>
<evidence type="ECO:0000256" key="4">
    <source>
        <dbReference type="ARBA" id="ARBA00012099"/>
    </source>
</evidence>
<organism evidence="17 18">
    <name type="scientific">Amazona collaria</name>
    <name type="common">yellow-billed parrot</name>
    <dbReference type="NCBI Taxonomy" id="241587"/>
    <lineage>
        <taxon>Eukaryota</taxon>
        <taxon>Metazoa</taxon>
        <taxon>Chordata</taxon>
        <taxon>Craniata</taxon>
        <taxon>Vertebrata</taxon>
        <taxon>Euteleostomi</taxon>
        <taxon>Archelosauria</taxon>
        <taxon>Archosauria</taxon>
        <taxon>Dinosauria</taxon>
        <taxon>Saurischia</taxon>
        <taxon>Theropoda</taxon>
        <taxon>Coelurosauria</taxon>
        <taxon>Aves</taxon>
        <taxon>Neognathae</taxon>
        <taxon>Neoaves</taxon>
        <taxon>Telluraves</taxon>
        <taxon>Australaves</taxon>
        <taxon>Psittaciformes</taxon>
        <taxon>Psittacidae</taxon>
        <taxon>Amazona</taxon>
    </lineage>
</organism>
<comment type="pathway">
    <text evidence="2">Polyol metabolism; glycerol degradation via glycerol kinase pathway; sn-glycerol 3-phosphate from glycerol: step 1/1.</text>
</comment>
<dbReference type="InterPro" id="IPR018485">
    <property type="entry name" value="FGGY_C"/>
</dbReference>
<dbReference type="FunFam" id="3.30.420.40:FF:000104">
    <property type="entry name" value="putative glycerol kinase 5"/>
    <property type="match status" value="1"/>
</dbReference>
<dbReference type="EC" id="2.7.1.30" evidence="4"/>
<dbReference type="SUPFAM" id="SSF53067">
    <property type="entry name" value="Actin-like ATPase domain"/>
    <property type="match status" value="2"/>
</dbReference>
<dbReference type="UniPathway" id="UPA00618">
    <property type="reaction ID" value="UER00672"/>
</dbReference>
<reference evidence="17" key="1">
    <citation type="submission" date="2025-08" db="UniProtKB">
        <authorList>
            <consortium name="Ensembl"/>
        </authorList>
    </citation>
    <scope>IDENTIFICATION</scope>
</reference>
<keyword evidence="18" id="KW-1185">Reference proteome</keyword>
<keyword evidence="9" id="KW-0319">Glycerol metabolism</keyword>
<keyword evidence="7" id="KW-0547">Nucleotide-binding</keyword>
<evidence type="ECO:0000256" key="11">
    <source>
        <dbReference type="ARBA" id="ARBA00033026"/>
    </source>
</evidence>
<evidence type="ECO:0000256" key="1">
    <source>
        <dbReference type="ARBA" id="ARBA00004496"/>
    </source>
</evidence>
<evidence type="ECO:0000256" key="14">
    <source>
        <dbReference type="RuleBase" id="RU003733"/>
    </source>
</evidence>
<dbReference type="InterPro" id="IPR000577">
    <property type="entry name" value="Carb_kinase_FGGY"/>
</dbReference>
<dbReference type="InterPro" id="IPR018483">
    <property type="entry name" value="Carb_kinase_FGGY_CS"/>
</dbReference>
<dbReference type="InterPro" id="IPR018484">
    <property type="entry name" value="FGGY_N"/>
</dbReference>
<keyword evidence="8 14" id="KW-0418">Kinase</keyword>
<comment type="similarity">
    <text evidence="3 14">Belongs to the FGGY kinase family.</text>
</comment>
<dbReference type="Gene3D" id="3.30.420.40">
    <property type="match status" value="2"/>
</dbReference>
<reference evidence="17" key="2">
    <citation type="submission" date="2025-09" db="UniProtKB">
        <authorList>
            <consortium name="Ensembl"/>
        </authorList>
    </citation>
    <scope>IDENTIFICATION</scope>
</reference>
<evidence type="ECO:0000259" key="15">
    <source>
        <dbReference type="Pfam" id="PF00370"/>
    </source>
</evidence>
<dbReference type="GO" id="GO:0019563">
    <property type="term" value="P:glycerol catabolic process"/>
    <property type="evidence" value="ECO:0007669"/>
    <property type="project" value="UniProtKB-UniPathway"/>
</dbReference>
<dbReference type="InterPro" id="IPR037444">
    <property type="entry name" value="GK5"/>
</dbReference>
<dbReference type="FunFam" id="3.30.420.40:FF:000102">
    <property type="entry name" value="Putative glycerol kinase 5"/>
    <property type="match status" value="1"/>
</dbReference>
<feature type="domain" description="Carbohydrate kinase FGGY N-terminal" evidence="15">
    <location>
        <begin position="20"/>
        <end position="251"/>
    </location>
</feature>
<dbReference type="PANTHER" id="PTHR10196:SF68">
    <property type="entry name" value="GLYCEROL KINASE 5-RELATED"/>
    <property type="match status" value="1"/>
</dbReference>
<dbReference type="CDD" id="cd07793">
    <property type="entry name" value="ASKHA_NBD_FGGY_GK5-like"/>
    <property type="match status" value="1"/>
</dbReference>
<keyword evidence="6 14" id="KW-0808">Transferase</keyword>
<dbReference type="PROSITE" id="PS00445">
    <property type="entry name" value="FGGY_KINASES_2"/>
    <property type="match status" value="1"/>
</dbReference>
<dbReference type="Ensembl" id="ENSACOT00000025579.1">
    <property type="protein sequence ID" value="ENSACOP00000024736.1"/>
    <property type="gene ID" value="ENSACOG00000016605.1"/>
</dbReference>
<evidence type="ECO:0000256" key="3">
    <source>
        <dbReference type="ARBA" id="ARBA00009156"/>
    </source>
</evidence>
<evidence type="ECO:0000259" key="16">
    <source>
        <dbReference type="Pfam" id="PF02782"/>
    </source>
</evidence>
<evidence type="ECO:0000256" key="12">
    <source>
        <dbReference type="ARBA" id="ARBA00045165"/>
    </source>
</evidence>
<evidence type="ECO:0000256" key="9">
    <source>
        <dbReference type="ARBA" id="ARBA00022798"/>
    </source>
</evidence>
<evidence type="ECO:0000256" key="5">
    <source>
        <dbReference type="ARBA" id="ARBA00022490"/>
    </source>
</evidence>
<evidence type="ECO:0000256" key="10">
    <source>
        <dbReference type="ARBA" id="ARBA00022840"/>
    </source>
</evidence>
<dbReference type="GO" id="GO:0006641">
    <property type="term" value="P:triglyceride metabolic process"/>
    <property type="evidence" value="ECO:0007669"/>
    <property type="project" value="TreeGrafter"/>
</dbReference>
<dbReference type="GO" id="GO:0005739">
    <property type="term" value="C:mitochondrion"/>
    <property type="evidence" value="ECO:0007669"/>
    <property type="project" value="TreeGrafter"/>
</dbReference>